<keyword evidence="1" id="KW-0560">Oxidoreductase</keyword>
<accession>A0A6B0U0J3</accession>
<comment type="caution">
    <text evidence="4">The sequence shown here is derived from an EMBL/GenBank/DDBJ whole genome shotgun (WGS) entry which is preliminary data.</text>
</comment>
<gene>
    <name evidence="4" type="ORF">GSH16_04275</name>
</gene>
<sequence length="312" mass="32856">MTLTLLFAAGGDAWTDYAPHLDAAIAEEGLDARLVTATDAPGEIDYIIYAPDSGLRDFAPYTRLKAVMSLWAGVESIVDTPSLTVPLCRMVDPGLTEGMVEWVTGHVLRHHLGMDRHILGQDGVWRNEVVPPLARHRPVGLLGLGALGAAVGRALVGLGFPVHGWSRSAKRLDGITCRHGADGLAATLAEAQILVSLLPATAATDGLLDADALALLPKGAVFINPGRGSVVDDAALLAALDAGRMDHATLDVFRTEPLPADHPFWAHPRVTVTPHIASATRPDTAAQSVIANIANHERGAPLAHQVDRSAGY</sequence>
<keyword evidence="5" id="KW-1185">Reference proteome</keyword>
<dbReference type="SUPFAM" id="SSF51735">
    <property type="entry name" value="NAD(P)-binding Rossmann-fold domains"/>
    <property type="match status" value="1"/>
</dbReference>
<dbReference type="InterPro" id="IPR029753">
    <property type="entry name" value="D-isomer_DH_CS"/>
</dbReference>
<evidence type="ECO:0000313" key="4">
    <source>
        <dbReference type="EMBL" id="MXU64651.1"/>
    </source>
</evidence>
<evidence type="ECO:0000259" key="3">
    <source>
        <dbReference type="Pfam" id="PF02826"/>
    </source>
</evidence>
<dbReference type="PANTHER" id="PTHR43333">
    <property type="entry name" value="2-HACID_DH_C DOMAIN-CONTAINING PROTEIN"/>
    <property type="match status" value="1"/>
</dbReference>
<keyword evidence="4" id="KW-0670">Pyruvate</keyword>
<organism evidence="4 5">
    <name type="scientific">Oceanomicrobium pacificus</name>
    <dbReference type="NCBI Taxonomy" id="2692916"/>
    <lineage>
        <taxon>Bacteria</taxon>
        <taxon>Pseudomonadati</taxon>
        <taxon>Pseudomonadota</taxon>
        <taxon>Alphaproteobacteria</taxon>
        <taxon>Rhodobacterales</taxon>
        <taxon>Paracoccaceae</taxon>
        <taxon>Oceanomicrobium</taxon>
    </lineage>
</organism>
<dbReference type="RefSeq" id="WP_160852241.1">
    <property type="nucleotide sequence ID" value="NZ_WUWG01000001.1"/>
</dbReference>
<keyword evidence="2" id="KW-0520">NAD</keyword>
<evidence type="ECO:0000256" key="1">
    <source>
        <dbReference type="ARBA" id="ARBA00023002"/>
    </source>
</evidence>
<feature type="domain" description="D-isomer specific 2-hydroxyacid dehydrogenase NAD-binding" evidence="3">
    <location>
        <begin position="108"/>
        <end position="277"/>
    </location>
</feature>
<dbReference type="AlphaFoldDB" id="A0A6B0U0J3"/>
<reference evidence="4 5" key="1">
    <citation type="submission" date="2019-12" db="EMBL/GenBank/DDBJ databases">
        <title>Strain KN286 was isolated from seawater, which was collected from Caroline Seamount in the tropical western Pacific.</title>
        <authorList>
            <person name="Wang Q."/>
        </authorList>
    </citation>
    <scope>NUCLEOTIDE SEQUENCE [LARGE SCALE GENOMIC DNA]</scope>
    <source>
        <strain evidence="4 5">KN286</strain>
    </source>
</reference>
<dbReference type="Proteomes" id="UP000436016">
    <property type="component" value="Unassembled WGS sequence"/>
</dbReference>
<dbReference type="EMBL" id="WUWG01000001">
    <property type="protein sequence ID" value="MXU64651.1"/>
    <property type="molecule type" value="Genomic_DNA"/>
</dbReference>
<dbReference type="Pfam" id="PF02826">
    <property type="entry name" value="2-Hacid_dh_C"/>
    <property type="match status" value="1"/>
</dbReference>
<dbReference type="PANTHER" id="PTHR43333:SF1">
    <property type="entry name" value="D-ISOMER SPECIFIC 2-HYDROXYACID DEHYDROGENASE NAD-BINDING DOMAIN-CONTAINING PROTEIN"/>
    <property type="match status" value="1"/>
</dbReference>
<dbReference type="InterPro" id="IPR036291">
    <property type="entry name" value="NAD(P)-bd_dom_sf"/>
</dbReference>
<name>A0A6B0U0J3_9RHOB</name>
<dbReference type="GO" id="GO:0051287">
    <property type="term" value="F:NAD binding"/>
    <property type="evidence" value="ECO:0007669"/>
    <property type="project" value="InterPro"/>
</dbReference>
<proteinExistence type="predicted"/>
<dbReference type="Gene3D" id="3.40.50.720">
    <property type="entry name" value="NAD(P)-binding Rossmann-like Domain"/>
    <property type="match status" value="2"/>
</dbReference>
<protein>
    <submittedName>
        <fullName evidence="4">Glyoxylate/hydroxypyruvate reductase A</fullName>
    </submittedName>
</protein>
<dbReference type="GO" id="GO:0016616">
    <property type="term" value="F:oxidoreductase activity, acting on the CH-OH group of donors, NAD or NADP as acceptor"/>
    <property type="evidence" value="ECO:0007669"/>
    <property type="project" value="UniProtKB-ARBA"/>
</dbReference>
<evidence type="ECO:0000256" key="2">
    <source>
        <dbReference type="ARBA" id="ARBA00023027"/>
    </source>
</evidence>
<dbReference type="PROSITE" id="PS00671">
    <property type="entry name" value="D_2_HYDROXYACID_DH_3"/>
    <property type="match status" value="1"/>
</dbReference>
<evidence type="ECO:0000313" key="5">
    <source>
        <dbReference type="Proteomes" id="UP000436016"/>
    </source>
</evidence>
<dbReference type="InterPro" id="IPR006140">
    <property type="entry name" value="D-isomer_DH_NAD-bd"/>
</dbReference>